<proteinExistence type="predicted"/>
<dbReference type="Proteomes" id="UP000549882">
    <property type="component" value="Unassembled WGS sequence"/>
</dbReference>
<dbReference type="EMBL" id="JACHBI010000013">
    <property type="protein sequence ID" value="MBB5576635.1"/>
    <property type="molecule type" value="Genomic_DNA"/>
</dbReference>
<evidence type="ECO:0000313" key="2">
    <source>
        <dbReference type="Proteomes" id="UP000549882"/>
    </source>
</evidence>
<comment type="caution">
    <text evidence="1">The sequence shown here is derived from an EMBL/GenBank/DDBJ whole genome shotgun (WGS) entry which is preliminary data.</text>
</comment>
<keyword evidence="2" id="KW-1185">Reference proteome</keyword>
<protein>
    <submittedName>
        <fullName evidence="1">Uncharacterized protein</fullName>
    </submittedName>
</protein>
<gene>
    <name evidence="1" type="ORF">GGD50_005280</name>
</gene>
<evidence type="ECO:0000313" key="1">
    <source>
        <dbReference type="EMBL" id="MBB5576635.1"/>
    </source>
</evidence>
<sequence>MSEGDKQFLAKFMQQEFEKRLSTRFSLVTAKAPQTIRIRLTLAGAKTTTPVVGAVTKVDLMGGPYNAVQAARGKEGMFSGSVNYAVEIYDTQTNKLLAAYVAKQYPSAMNLRTGWTSLDASMVGISKGADALLAELSRS</sequence>
<dbReference type="InterPro" id="IPR021747">
    <property type="entry name" value="DUF3313"/>
</dbReference>
<dbReference type="AlphaFoldDB" id="A0A7W9D3X3"/>
<reference evidence="1 2" key="1">
    <citation type="submission" date="2020-08" db="EMBL/GenBank/DDBJ databases">
        <title>Genomic Encyclopedia of Type Strains, Phase IV (KMG-V): Genome sequencing to study the core and pangenomes of soil and plant-associated prokaryotes.</title>
        <authorList>
            <person name="Whitman W."/>
        </authorList>
    </citation>
    <scope>NUCLEOTIDE SEQUENCE [LARGE SCALE GENOMIC DNA]</scope>
    <source>
        <strain evidence="1 2">SEMIA 4064</strain>
    </source>
</reference>
<name>A0A7W9D3X3_9HYPH</name>
<dbReference type="Pfam" id="PF11769">
    <property type="entry name" value="DUF3313"/>
    <property type="match status" value="1"/>
</dbReference>
<accession>A0A7W9D3X3</accession>
<organism evidence="1 2">
    <name type="scientific">Rhizobium paranaense</name>
    <dbReference type="NCBI Taxonomy" id="1650438"/>
    <lineage>
        <taxon>Bacteria</taxon>
        <taxon>Pseudomonadati</taxon>
        <taxon>Pseudomonadota</taxon>
        <taxon>Alphaproteobacteria</taxon>
        <taxon>Hyphomicrobiales</taxon>
        <taxon>Rhizobiaceae</taxon>
        <taxon>Rhizobium/Agrobacterium group</taxon>
        <taxon>Rhizobium</taxon>
    </lineage>
</organism>